<evidence type="ECO:0000256" key="6">
    <source>
        <dbReference type="ARBA" id="ARBA00022884"/>
    </source>
</evidence>
<name>A0A2H0AAG7_9BACT</name>
<evidence type="ECO:0000313" key="9">
    <source>
        <dbReference type="Proteomes" id="UP000231067"/>
    </source>
</evidence>
<evidence type="ECO:0000256" key="1">
    <source>
        <dbReference type="ARBA" id="ARBA00006620"/>
    </source>
</evidence>
<proteinExistence type="inferred from homology"/>
<evidence type="ECO:0000256" key="3">
    <source>
        <dbReference type="ARBA" id="ARBA00022722"/>
    </source>
</evidence>
<keyword evidence="4" id="KW-0255">Endonuclease</keyword>
<evidence type="ECO:0000256" key="7">
    <source>
        <dbReference type="ARBA" id="ARBA00023016"/>
    </source>
</evidence>
<organism evidence="8 9">
    <name type="scientific">Candidatus Desantisbacteria bacterium CG23_combo_of_CG06-09_8_20_14_all_40_23</name>
    <dbReference type="NCBI Taxonomy" id="1974550"/>
    <lineage>
        <taxon>Bacteria</taxon>
        <taxon>Candidatus Desantisiibacteriota</taxon>
    </lineage>
</organism>
<evidence type="ECO:0000256" key="5">
    <source>
        <dbReference type="ARBA" id="ARBA00022801"/>
    </source>
</evidence>
<dbReference type="PANTHER" id="PTHR34873">
    <property type="entry name" value="SSR1766 PROTEIN"/>
    <property type="match status" value="1"/>
</dbReference>
<dbReference type="SUPFAM" id="SSF54786">
    <property type="entry name" value="YcfA/nrd intein domain"/>
    <property type="match status" value="1"/>
</dbReference>
<dbReference type="Gene3D" id="3.30.920.30">
    <property type="entry name" value="Hypothetical protein"/>
    <property type="match status" value="1"/>
</dbReference>
<protein>
    <recommendedName>
        <fullName evidence="10">Addiction module toxin, HicA family</fullName>
    </recommendedName>
</protein>
<dbReference type="InterPro" id="IPR012933">
    <property type="entry name" value="HicA_mRNA_interferase"/>
</dbReference>
<sequence>MPLISGRKAAKVFEKCGWIFSRQRGSHIIYEKPDCETILSIPDHHELDKGLLHRLIKDAEINLIDFVELL</sequence>
<dbReference type="PANTHER" id="PTHR34873:SF3">
    <property type="entry name" value="ADDICTION MODULE TOXIN, HICA FAMILY"/>
    <property type="match status" value="1"/>
</dbReference>
<keyword evidence="2" id="KW-1277">Toxin-antitoxin system</keyword>
<evidence type="ECO:0000256" key="2">
    <source>
        <dbReference type="ARBA" id="ARBA00022649"/>
    </source>
</evidence>
<keyword evidence="7" id="KW-0346">Stress response</keyword>
<dbReference type="Proteomes" id="UP000231067">
    <property type="component" value="Unassembled WGS sequence"/>
</dbReference>
<dbReference type="GO" id="GO:0016787">
    <property type="term" value="F:hydrolase activity"/>
    <property type="evidence" value="ECO:0007669"/>
    <property type="project" value="UniProtKB-KW"/>
</dbReference>
<gene>
    <name evidence="8" type="ORF">COX18_00415</name>
</gene>
<evidence type="ECO:0000256" key="4">
    <source>
        <dbReference type="ARBA" id="ARBA00022759"/>
    </source>
</evidence>
<keyword evidence="6" id="KW-0694">RNA-binding</keyword>
<keyword evidence="3" id="KW-0540">Nuclease</keyword>
<evidence type="ECO:0008006" key="10">
    <source>
        <dbReference type="Google" id="ProtNLM"/>
    </source>
</evidence>
<reference evidence="8 9" key="1">
    <citation type="submission" date="2017-09" db="EMBL/GenBank/DDBJ databases">
        <title>Depth-based differentiation of microbial function through sediment-hosted aquifers and enrichment of novel symbionts in the deep terrestrial subsurface.</title>
        <authorList>
            <person name="Probst A.J."/>
            <person name="Ladd B."/>
            <person name="Jarett J.K."/>
            <person name="Geller-Mcgrath D.E."/>
            <person name="Sieber C.M."/>
            <person name="Emerson J.B."/>
            <person name="Anantharaman K."/>
            <person name="Thomas B.C."/>
            <person name="Malmstrom R."/>
            <person name="Stieglmeier M."/>
            <person name="Klingl A."/>
            <person name="Woyke T."/>
            <person name="Ryan C.M."/>
            <person name="Banfield J.F."/>
        </authorList>
    </citation>
    <scope>NUCLEOTIDE SEQUENCE [LARGE SCALE GENOMIC DNA]</scope>
    <source>
        <strain evidence="8">CG23_combo_of_CG06-09_8_20_14_all_40_23</strain>
    </source>
</reference>
<evidence type="ECO:0000313" key="8">
    <source>
        <dbReference type="EMBL" id="PIP42416.1"/>
    </source>
</evidence>
<dbReference type="EMBL" id="PCSH01000010">
    <property type="protein sequence ID" value="PIP42416.1"/>
    <property type="molecule type" value="Genomic_DNA"/>
</dbReference>
<dbReference type="GO" id="GO:0003729">
    <property type="term" value="F:mRNA binding"/>
    <property type="evidence" value="ECO:0007669"/>
    <property type="project" value="InterPro"/>
</dbReference>
<dbReference type="InterPro" id="IPR038570">
    <property type="entry name" value="HicA_sf"/>
</dbReference>
<dbReference type="GO" id="GO:0004519">
    <property type="term" value="F:endonuclease activity"/>
    <property type="evidence" value="ECO:0007669"/>
    <property type="project" value="UniProtKB-KW"/>
</dbReference>
<dbReference type="AlphaFoldDB" id="A0A2H0AAG7"/>
<keyword evidence="5" id="KW-0378">Hydrolase</keyword>
<comment type="caution">
    <text evidence="8">The sequence shown here is derived from an EMBL/GenBank/DDBJ whole genome shotgun (WGS) entry which is preliminary data.</text>
</comment>
<accession>A0A2H0AAG7</accession>
<dbReference type="Pfam" id="PF07927">
    <property type="entry name" value="HicA_toxin"/>
    <property type="match status" value="1"/>
</dbReference>
<comment type="similarity">
    <text evidence="1">Belongs to the HicA mRNA interferase family.</text>
</comment>